<keyword evidence="5 9" id="KW-0418">Kinase</keyword>
<dbReference type="Pfam" id="PF00672">
    <property type="entry name" value="HAMP"/>
    <property type="match status" value="1"/>
</dbReference>
<evidence type="ECO:0000259" key="8">
    <source>
        <dbReference type="PROSITE" id="PS50885"/>
    </source>
</evidence>
<sequence>MTFLYLFAVLIPTTVTNGLFYYVVTNQVRTQKLHDASLVIEQLAKDFEQGIDQVVGISSLLYTDSRINEMLDRQYTSDAEYVQHYHDVFPEFNKYRYMHPFIHSIVFFTDNSTVIFSGSVQPITPQLQQADWYRDIRSFPVLVRTGRSLSIVRKLDYFSFYNKTNRMVRIELEPMAIDHLLRTRAFPGEIYVVDRQGNIQYSTRVQNNVHNKGKPPARTEKGRIVISHRYKTAHYLHGWSIVGVVSEEKLVNNTRYFMAFIFSIAFVNFVVPTIILFLVSKPLHARIVNILSYMKKVERGKFETIHSELYDDEIGQLAKAFNRMSLTIKRLIQDVYMANIQKKEMELQKKQAQLNALQSQMNPHFLFNVLETIRMRSLMKHEDETAEMIEHMARILRKSISWGSDWVKVREEMDIVSRLLSIQRYRFGDKLQYRIDIDESVLEHTIPNMIILPFVENACKHGVESKAGKGNIDIQVRAEGPWLTFTIRDNGPGMNEQQLLQLWRSLNEEEGITEHVGVRNVYYRLKMYYGEHFTFQMYNDRGFVVFFSLPIDQASSSNYVK</sequence>
<keyword evidence="7" id="KW-0812">Transmembrane</keyword>
<dbReference type="PANTHER" id="PTHR34220">
    <property type="entry name" value="SENSOR HISTIDINE KINASE YPDA"/>
    <property type="match status" value="1"/>
</dbReference>
<keyword evidence="2" id="KW-1003">Cell membrane</keyword>
<evidence type="ECO:0000256" key="6">
    <source>
        <dbReference type="ARBA" id="ARBA00023136"/>
    </source>
</evidence>
<evidence type="ECO:0000313" key="9">
    <source>
        <dbReference type="EMBL" id="BBW96320.1"/>
    </source>
</evidence>
<proteinExistence type="predicted"/>
<dbReference type="SUPFAM" id="SSF158472">
    <property type="entry name" value="HAMP domain-like"/>
    <property type="match status" value="1"/>
</dbReference>
<keyword evidence="6 7" id="KW-0472">Membrane</keyword>
<keyword evidence="10" id="KW-1185">Reference proteome</keyword>
<dbReference type="GO" id="GO:0000155">
    <property type="term" value="F:phosphorelay sensor kinase activity"/>
    <property type="evidence" value="ECO:0007669"/>
    <property type="project" value="InterPro"/>
</dbReference>
<dbReference type="Gene3D" id="3.30.565.10">
    <property type="entry name" value="Histidine kinase-like ATPase, C-terminal domain"/>
    <property type="match status" value="1"/>
</dbReference>
<protein>
    <submittedName>
        <fullName evidence="9">Sensor histidine kinase YesM</fullName>
    </submittedName>
</protein>
<dbReference type="InterPro" id="IPR003594">
    <property type="entry name" value="HATPase_dom"/>
</dbReference>
<dbReference type="SMART" id="SM00304">
    <property type="entry name" value="HAMP"/>
    <property type="match status" value="1"/>
</dbReference>
<dbReference type="Pfam" id="PF06580">
    <property type="entry name" value="His_kinase"/>
    <property type="match status" value="1"/>
</dbReference>
<dbReference type="PANTHER" id="PTHR34220:SF7">
    <property type="entry name" value="SENSOR HISTIDINE KINASE YPDA"/>
    <property type="match status" value="1"/>
</dbReference>
<evidence type="ECO:0000256" key="7">
    <source>
        <dbReference type="SAM" id="Phobius"/>
    </source>
</evidence>
<keyword evidence="7" id="KW-1133">Transmembrane helix</keyword>
<dbReference type="Gene3D" id="6.10.340.10">
    <property type="match status" value="1"/>
</dbReference>
<dbReference type="SUPFAM" id="SSF55874">
    <property type="entry name" value="ATPase domain of HSP90 chaperone/DNA topoisomerase II/histidine kinase"/>
    <property type="match status" value="1"/>
</dbReference>
<dbReference type="PROSITE" id="PS50885">
    <property type="entry name" value="HAMP"/>
    <property type="match status" value="1"/>
</dbReference>
<name>A0A679FKG8_9BACL</name>
<evidence type="ECO:0000256" key="3">
    <source>
        <dbReference type="ARBA" id="ARBA00022553"/>
    </source>
</evidence>
<keyword evidence="3" id="KW-0597">Phosphoprotein</keyword>
<dbReference type="Pfam" id="PF02518">
    <property type="entry name" value="HATPase_c"/>
    <property type="match status" value="1"/>
</dbReference>
<gene>
    <name evidence="9" type="primary">yesM</name>
    <name evidence="9" type="ORF">GsuE55_11530</name>
</gene>
<evidence type="ECO:0000256" key="5">
    <source>
        <dbReference type="ARBA" id="ARBA00022777"/>
    </source>
</evidence>
<evidence type="ECO:0000256" key="2">
    <source>
        <dbReference type="ARBA" id="ARBA00022475"/>
    </source>
</evidence>
<comment type="subcellular location">
    <subcellularLocation>
        <location evidence="1">Cell membrane</location>
        <topology evidence="1">Multi-pass membrane protein</topology>
    </subcellularLocation>
</comment>
<dbReference type="InterPro" id="IPR003660">
    <property type="entry name" value="HAMP_dom"/>
</dbReference>
<dbReference type="InterPro" id="IPR050640">
    <property type="entry name" value="Bact_2-comp_sensor_kinase"/>
</dbReference>
<dbReference type="AlphaFoldDB" id="A0A679FKG8"/>
<dbReference type="GO" id="GO:0005886">
    <property type="term" value="C:plasma membrane"/>
    <property type="evidence" value="ECO:0007669"/>
    <property type="project" value="UniProtKB-SubCell"/>
</dbReference>
<organism evidence="9 10">
    <name type="scientific">Geobacillus subterraneus</name>
    <dbReference type="NCBI Taxonomy" id="129338"/>
    <lineage>
        <taxon>Bacteria</taxon>
        <taxon>Bacillati</taxon>
        <taxon>Bacillota</taxon>
        <taxon>Bacilli</taxon>
        <taxon>Bacillales</taxon>
        <taxon>Anoxybacillaceae</taxon>
        <taxon>Geobacillus</taxon>
    </lineage>
</organism>
<dbReference type="EMBL" id="AP022557">
    <property type="protein sequence ID" value="BBW96320.1"/>
    <property type="molecule type" value="Genomic_DNA"/>
</dbReference>
<evidence type="ECO:0000313" key="10">
    <source>
        <dbReference type="Proteomes" id="UP000501421"/>
    </source>
</evidence>
<feature type="transmembrane region" description="Helical" evidence="7">
    <location>
        <begin position="256"/>
        <end position="279"/>
    </location>
</feature>
<dbReference type="InterPro" id="IPR036890">
    <property type="entry name" value="HATPase_C_sf"/>
</dbReference>
<reference evidence="10" key="1">
    <citation type="journal article" date="2020" name="Microbiol. Resour. Announc.">
        <title>Complete Genome Sequence of Geobacillus sp. Strain E55-1, Isolated from Mine Geyser in Japan.</title>
        <authorList>
            <person name="Miyazaki K."/>
            <person name="Hase E."/>
            <person name="Tokito N."/>
        </authorList>
    </citation>
    <scope>NUCLEOTIDE SEQUENCE [LARGE SCALE GENOMIC DNA]</scope>
    <source>
        <strain evidence="10">E55-1</strain>
    </source>
</reference>
<accession>A0A679FKG8</accession>
<dbReference type="Proteomes" id="UP000501421">
    <property type="component" value="Chromosome"/>
</dbReference>
<feature type="domain" description="HAMP" evidence="8">
    <location>
        <begin position="281"/>
        <end position="333"/>
    </location>
</feature>
<keyword evidence="4" id="KW-0808">Transferase</keyword>
<evidence type="ECO:0000256" key="1">
    <source>
        <dbReference type="ARBA" id="ARBA00004651"/>
    </source>
</evidence>
<dbReference type="InterPro" id="IPR010559">
    <property type="entry name" value="Sig_transdc_His_kin_internal"/>
</dbReference>
<dbReference type="CDD" id="cd06225">
    <property type="entry name" value="HAMP"/>
    <property type="match status" value="1"/>
</dbReference>
<evidence type="ECO:0000256" key="4">
    <source>
        <dbReference type="ARBA" id="ARBA00022679"/>
    </source>
</evidence>
<feature type="transmembrane region" description="Helical" evidence="7">
    <location>
        <begin position="6"/>
        <end position="24"/>
    </location>
</feature>